<dbReference type="InterPro" id="IPR032675">
    <property type="entry name" value="LRR_dom_sf"/>
</dbReference>
<dbReference type="GO" id="GO:0005634">
    <property type="term" value="C:nucleus"/>
    <property type="evidence" value="ECO:0007669"/>
    <property type="project" value="TreeGrafter"/>
</dbReference>
<name>A0A0D3JTW6_EMIH1</name>
<dbReference type="GO" id="GO:0048471">
    <property type="term" value="C:perinuclear region of cytoplasm"/>
    <property type="evidence" value="ECO:0007669"/>
    <property type="project" value="TreeGrafter"/>
</dbReference>
<evidence type="ECO:0000256" key="3">
    <source>
        <dbReference type="ARBA" id="ARBA00022737"/>
    </source>
</evidence>
<dbReference type="KEGG" id="ehx:EMIHUDRAFT_114844"/>
<feature type="region of interest" description="Disordered" evidence="4">
    <location>
        <begin position="471"/>
        <end position="495"/>
    </location>
</feature>
<reference evidence="6" key="1">
    <citation type="journal article" date="2013" name="Nature">
        <title>Pan genome of the phytoplankton Emiliania underpins its global distribution.</title>
        <authorList>
            <person name="Read B.A."/>
            <person name="Kegel J."/>
            <person name="Klute M.J."/>
            <person name="Kuo A."/>
            <person name="Lefebvre S.C."/>
            <person name="Maumus F."/>
            <person name="Mayer C."/>
            <person name="Miller J."/>
            <person name="Monier A."/>
            <person name="Salamov A."/>
            <person name="Young J."/>
            <person name="Aguilar M."/>
            <person name="Claverie J.M."/>
            <person name="Frickenhaus S."/>
            <person name="Gonzalez K."/>
            <person name="Herman E.K."/>
            <person name="Lin Y.C."/>
            <person name="Napier J."/>
            <person name="Ogata H."/>
            <person name="Sarno A.F."/>
            <person name="Shmutz J."/>
            <person name="Schroeder D."/>
            <person name="de Vargas C."/>
            <person name="Verret F."/>
            <person name="von Dassow P."/>
            <person name="Valentin K."/>
            <person name="Van de Peer Y."/>
            <person name="Wheeler G."/>
            <person name="Dacks J.B."/>
            <person name="Delwiche C.F."/>
            <person name="Dyhrman S.T."/>
            <person name="Glockner G."/>
            <person name="John U."/>
            <person name="Richards T."/>
            <person name="Worden A.Z."/>
            <person name="Zhang X."/>
            <person name="Grigoriev I.V."/>
            <person name="Allen A.E."/>
            <person name="Bidle K."/>
            <person name="Borodovsky M."/>
            <person name="Bowler C."/>
            <person name="Brownlee C."/>
            <person name="Cock J.M."/>
            <person name="Elias M."/>
            <person name="Gladyshev V.N."/>
            <person name="Groth M."/>
            <person name="Guda C."/>
            <person name="Hadaegh A."/>
            <person name="Iglesias-Rodriguez M.D."/>
            <person name="Jenkins J."/>
            <person name="Jones B.M."/>
            <person name="Lawson T."/>
            <person name="Leese F."/>
            <person name="Lindquist E."/>
            <person name="Lobanov A."/>
            <person name="Lomsadze A."/>
            <person name="Malik S.B."/>
            <person name="Marsh M.E."/>
            <person name="Mackinder L."/>
            <person name="Mock T."/>
            <person name="Mueller-Roeber B."/>
            <person name="Pagarete A."/>
            <person name="Parker M."/>
            <person name="Probert I."/>
            <person name="Quesneville H."/>
            <person name="Raines C."/>
            <person name="Rensing S.A."/>
            <person name="Riano-Pachon D.M."/>
            <person name="Richier S."/>
            <person name="Rokitta S."/>
            <person name="Shiraiwa Y."/>
            <person name="Soanes D.M."/>
            <person name="van der Giezen M."/>
            <person name="Wahlund T.M."/>
            <person name="Williams B."/>
            <person name="Wilson W."/>
            <person name="Wolfe G."/>
            <person name="Wurch L.L."/>
        </authorList>
    </citation>
    <scope>NUCLEOTIDE SEQUENCE</scope>
</reference>
<dbReference type="InterPro" id="IPR001611">
    <property type="entry name" value="Leu-rich_rpt"/>
</dbReference>
<dbReference type="SUPFAM" id="SSF52047">
    <property type="entry name" value="RNI-like"/>
    <property type="match status" value="1"/>
</dbReference>
<evidence type="ECO:0000256" key="2">
    <source>
        <dbReference type="ARBA" id="ARBA00022614"/>
    </source>
</evidence>
<protein>
    <submittedName>
        <fullName evidence="5">Uncharacterized protein</fullName>
    </submittedName>
</protein>
<evidence type="ECO:0000313" key="5">
    <source>
        <dbReference type="EnsemblProtists" id="EOD26951"/>
    </source>
</evidence>
<dbReference type="HOGENOM" id="CLU_029751_1_0_1"/>
<feature type="compositionally biased region" description="Gly residues" evidence="4">
    <location>
        <begin position="482"/>
        <end position="495"/>
    </location>
</feature>
<evidence type="ECO:0000256" key="4">
    <source>
        <dbReference type="SAM" id="MobiDB-lite"/>
    </source>
</evidence>
<dbReference type="PANTHER" id="PTHR24113:SF12">
    <property type="entry name" value="RAN GTPASE-ACTIVATING PROTEIN 1"/>
    <property type="match status" value="1"/>
</dbReference>
<evidence type="ECO:0000256" key="1">
    <source>
        <dbReference type="ARBA" id="ARBA00022468"/>
    </source>
</evidence>
<dbReference type="GO" id="GO:0031267">
    <property type="term" value="F:small GTPase binding"/>
    <property type="evidence" value="ECO:0007669"/>
    <property type="project" value="TreeGrafter"/>
</dbReference>
<dbReference type="GO" id="GO:0006913">
    <property type="term" value="P:nucleocytoplasmic transport"/>
    <property type="evidence" value="ECO:0007669"/>
    <property type="project" value="TreeGrafter"/>
</dbReference>
<dbReference type="InterPro" id="IPR027038">
    <property type="entry name" value="RanGap"/>
</dbReference>
<dbReference type="AlphaFoldDB" id="A0A0D3JTW6"/>
<dbReference type="GO" id="GO:0005829">
    <property type="term" value="C:cytosol"/>
    <property type="evidence" value="ECO:0007669"/>
    <property type="project" value="TreeGrafter"/>
</dbReference>
<dbReference type="Pfam" id="PF13516">
    <property type="entry name" value="LRR_6"/>
    <property type="match status" value="2"/>
</dbReference>
<dbReference type="Gene3D" id="3.80.10.10">
    <property type="entry name" value="Ribonuclease Inhibitor"/>
    <property type="match status" value="1"/>
</dbReference>
<dbReference type="Proteomes" id="UP000013827">
    <property type="component" value="Unassembled WGS sequence"/>
</dbReference>
<keyword evidence="1" id="KW-0343">GTPase activation</keyword>
<dbReference type="PANTHER" id="PTHR24113">
    <property type="entry name" value="RAN GTPASE-ACTIVATING PROTEIN 1"/>
    <property type="match status" value="1"/>
</dbReference>
<dbReference type="RefSeq" id="XP_005779380.1">
    <property type="nucleotide sequence ID" value="XM_005779323.1"/>
</dbReference>
<dbReference type="SMART" id="SM00368">
    <property type="entry name" value="LRR_RI"/>
    <property type="match status" value="2"/>
</dbReference>
<dbReference type="eggNOG" id="ENOG502QTEA">
    <property type="taxonomic scope" value="Eukaryota"/>
</dbReference>
<dbReference type="GeneID" id="17272496"/>
<keyword evidence="6" id="KW-1185">Reference proteome</keyword>
<dbReference type="GO" id="GO:0005096">
    <property type="term" value="F:GTPase activator activity"/>
    <property type="evidence" value="ECO:0007669"/>
    <property type="project" value="UniProtKB-KW"/>
</dbReference>
<evidence type="ECO:0000313" key="6">
    <source>
        <dbReference type="Proteomes" id="UP000013827"/>
    </source>
</evidence>
<sequence length="495" mass="53028">MGCHASRPQEYDDLAGLASTISSGLQEERAEGPIPANAEAEPATALASATDLGVSERMLEGWRKWGGGDLEPVLTSGAVALLDAQWIIRHAEAGGVLAHRQALPKEAFLSLADLVEATTERPWLPVAALSYPWLTKDHPDPRGANLSRVARALKALLSGTDYKGNVVLPRLGVFWDFGSLHQHPDPANGVLRTEEQNALFKQGLGCLGTLYSHKYTFVLRLTSFPDGHKAEEQAEGTNVAKYFDRGWCFTEQSWAGLTKAGFLSLDLGKMRAGTEYDCGRLVDDCRKDGGRRPPLLPSAFAAELESKSFTNGKDDKPLVKQLYEAAFEEQFGKATKLSYANLGWGDAEAAQLAEVLASGAAPRLEKLYLYDNQIGDEGCKALAAALGKEGAAPRLEELTLGENKLGDEGCKALAAALKEGAAPSLKARDATPRHTPLPHPMLIAHPLACRRSGWTTRSSLSWWPCARSAVSTSNEPLQPRPGGEGAGPGGMAARV</sequence>
<dbReference type="PaxDb" id="2903-EOD26951"/>
<dbReference type="EnsemblProtists" id="EOD26951">
    <property type="protein sequence ID" value="EOD26951"/>
    <property type="gene ID" value="EMIHUDRAFT_114844"/>
</dbReference>
<keyword evidence="3" id="KW-0677">Repeat</keyword>
<accession>A0A0D3JTW6</accession>
<proteinExistence type="predicted"/>
<reference evidence="5" key="2">
    <citation type="submission" date="2024-10" db="UniProtKB">
        <authorList>
            <consortium name="EnsemblProtists"/>
        </authorList>
    </citation>
    <scope>IDENTIFICATION</scope>
</reference>
<organism evidence="5 6">
    <name type="scientific">Emiliania huxleyi (strain CCMP1516)</name>
    <dbReference type="NCBI Taxonomy" id="280463"/>
    <lineage>
        <taxon>Eukaryota</taxon>
        <taxon>Haptista</taxon>
        <taxon>Haptophyta</taxon>
        <taxon>Prymnesiophyceae</taxon>
        <taxon>Isochrysidales</taxon>
        <taxon>Noelaerhabdaceae</taxon>
        <taxon>Emiliania</taxon>
    </lineage>
</organism>
<keyword evidence="2" id="KW-0433">Leucine-rich repeat</keyword>